<dbReference type="InterPro" id="IPR001932">
    <property type="entry name" value="PPM-type_phosphatase-like_dom"/>
</dbReference>
<dbReference type="PANTHER" id="PTHR43156:SF2">
    <property type="entry name" value="STAGE II SPORULATION PROTEIN E"/>
    <property type="match status" value="1"/>
</dbReference>
<dbReference type="Pfam" id="PF07228">
    <property type="entry name" value="SpoIIE"/>
    <property type="match status" value="1"/>
</dbReference>
<proteinExistence type="predicted"/>
<keyword evidence="1" id="KW-0378">Hydrolase</keyword>
<dbReference type="InterPro" id="IPR052016">
    <property type="entry name" value="Bact_Sigma-Reg"/>
</dbReference>
<evidence type="ECO:0000313" key="3">
    <source>
        <dbReference type="EMBL" id="NKY97990.1"/>
    </source>
</evidence>
<dbReference type="GO" id="GO:0016791">
    <property type="term" value="F:phosphatase activity"/>
    <property type="evidence" value="ECO:0007669"/>
    <property type="project" value="TreeGrafter"/>
</dbReference>
<dbReference type="AlphaFoldDB" id="A0A7X6RPM4"/>
<organism evidence="3 4">
    <name type="scientific">Nocardiopsis alborubida</name>
    <dbReference type="NCBI Taxonomy" id="146802"/>
    <lineage>
        <taxon>Bacteria</taxon>
        <taxon>Bacillati</taxon>
        <taxon>Actinomycetota</taxon>
        <taxon>Actinomycetes</taxon>
        <taxon>Streptosporangiales</taxon>
        <taxon>Nocardiopsidaceae</taxon>
        <taxon>Nocardiopsis</taxon>
    </lineage>
</organism>
<dbReference type="Proteomes" id="UP000553209">
    <property type="component" value="Unassembled WGS sequence"/>
</dbReference>
<gene>
    <name evidence="3" type="ORF">HGB44_10025</name>
</gene>
<dbReference type="Gene3D" id="3.60.40.10">
    <property type="entry name" value="PPM-type phosphatase domain"/>
    <property type="match status" value="1"/>
</dbReference>
<evidence type="ECO:0000256" key="1">
    <source>
        <dbReference type="ARBA" id="ARBA00022801"/>
    </source>
</evidence>
<reference evidence="3 4" key="1">
    <citation type="submission" date="2020-04" db="EMBL/GenBank/DDBJ databases">
        <title>MicrobeNet Type strains.</title>
        <authorList>
            <person name="Nicholson A.C."/>
        </authorList>
    </citation>
    <scope>NUCLEOTIDE SEQUENCE [LARGE SCALE GENOMIC DNA]</scope>
    <source>
        <strain evidence="3 4">ATCC 23612</strain>
    </source>
</reference>
<dbReference type="SUPFAM" id="SSF55781">
    <property type="entry name" value="GAF domain-like"/>
    <property type="match status" value="1"/>
</dbReference>
<sequence>MPVQHASNELMVSLVRAGHLATFEELPSLVAKKADSAGLSQARVYLADHQQQVLREVTGEGNDAHQGGEDLPVDDSAAGQAYVTGVAVRVEDEQRYWVPVLDGAERLGVLHVSYPGDPDRSAMRDLASMVALLVIAKRSNSDAYARLIRTKPMSVSAEMQWTLMPPGTFADSRVTISAATEPAYDNAGDSFDYALDGETAHLAMFDAMGHDTAAGLIANLAVGAFRNERRRGTPLADVCRGVEHTLIQEFVRTRFATAVLAELNMATGELYWVNCGHLPPVLIRGEEVRDLECEPSHPLGMDLGLPVTVCREQLEPGDRLLLYTDGIIEARDSEGREFGVERFVDFVIRHQADNMPVPETLRRLVHAVLEYHHGRFGDDATVLFCEWHG</sequence>
<dbReference type="SUPFAM" id="SSF81606">
    <property type="entry name" value="PP2C-like"/>
    <property type="match status" value="1"/>
</dbReference>
<accession>A0A7X6RPM4</accession>
<dbReference type="EMBL" id="JAAXPG010000007">
    <property type="protein sequence ID" value="NKY97990.1"/>
    <property type="molecule type" value="Genomic_DNA"/>
</dbReference>
<dbReference type="SMART" id="SM00331">
    <property type="entry name" value="PP2C_SIG"/>
    <property type="match status" value="1"/>
</dbReference>
<keyword evidence="4" id="KW-1185">Reference proteome</keyword>
<evidence type="ECO:0000313" key="4">
    <source>
        <dbReference type="Proteomes" id="UP000553209"/>
    </source>
</evidence>
<dbReference type="InterPro" id="IPR036457">
    <property type="entry name" value="PPM-type-like_dom_sf"/>
</dbReference>
<feature type="domain" description="PPM-type phosphatase" evidence="2">
    <location>
        <begin position="171"/>
        <end position="387"/>
    </location>
</feature>
<evidence type="ECO:0000259" key="2">
    <source>
        <dbReference type="SMART" id="SM00331"/>
    </source>
</evidence>
<name>A0A7X6RPM4_9ACTN</name>
<protein>
    <submittedName>
        <fullName evidence="3">SpoIIE family protein phosphatase</fullName>
    </submittedName>
</protein>
<dbReference type="RefSeq" id="WP_061080450.1">
    <property type="nucleotide sequence ID" value="NZ_JAAXPG010000007.1"/>
</dbReference>
<comment type="caution">
    <text evidence="3">The sequence shown here is derived from an EMBL/GenBank/DDBJ whole genome shotgun (WGS) entry which is preliminary data.</text>
</comment>
<dbReference type="PANTHER" id="PTHR43156">
    <property type="entry name" value="STAGE II SPORULATION PROTEIN E-RELATED"/>
    <property type="match status" value="1"/>
</dbReference>